<comment type="caution">
    <text evidence="5">The sequence shown here is derived from an EMBL/GenBank/DDBJ whole genome shotgun (WGS) entry which is preliminary data.</text>
</comment>
<organism evidence="5 6">
    <name type="scientific">Janthinobacterium violaceinigrum</name>
    <dbReference type="NCBI Taxonomy" id="2654252"/>
    <lineage>
        <taxon>Bacteria</taxon>
        <taxon>Pseudomonadati</taxon>
        <taxon>Pseudomonadota</taxon>
        <taxon>Betaproteobacteria</taxon>
        <taxon>Burkholderiales</taxon>
        <taxon>Oxalobacteraceae</taxon>
        <taxon>Janthinobacterium</taxon>
    </lineage>
</organism>
<dbReference type="Pfam" id="PF00691">
    <property type="entry name" value="OmpA"/>
    <property type="match status" value="1"/>
</dbReference>
<dbReference type="CDD" id="cd07185">
    <property type="entry name" value="OmpA_C-like"/>
    <property type="match status" value="1"/>
</dbReference>
<dbReference type="Gene3D" id="3.30.1330.60">
    <property type="entry name" value="OmpA-like domain"/>
    <property type="match status" value="1"/>
</dbReference>
<gene>
    <name evidence="5" type="ORF">GCN75_22790</name>
</gene>
<dbReference type="PANTHER" id="PTHR30329:SF21">
    <property type="entry name" value="LIPOPROTEIN YIAD-RELATED"/>
    <property type="match status" value="1"/>
</dbReference>
<dbReference type="PANTHER" id="PTHR30329">
    <property type="entry name" value="STATOR ELEMENT OF FLAGELLAR MOTOR COMPLEX"/>
    <property type="match status" value="1"/>
</dbReference>
<feature type="region of interest" description="Disordered" evidence="2">
    <location>
        <begin position="1"/>
        <end position="20"/>
    </location>
</feature>
<feature type="compositionally biased region" description="Basic residues" evidence="2">
    <location>
        <begin position="54"/>
        <end position="64"/>
    </location>
</feature>
<keyword evidence="3" id="KW-0812">Transmembrane</keyword>
<name>A0A6I1I308_9BURK</name>
<feature type="region of interest" description="Disordered" evidence="2">
    <location>
        <begin position="32"/>
        <end position="64"/>
    </location>
</feature>
<dbReference type="InterPro" id="IPR036737">
    <property type="entry name" value="OmpA-like_sf"/>
</dbReference>
<dbReference type="SUPFAM" id="SSF56935">
    <property type="entry name" value="Porins"/>
    <property type="match status" value="1"/>
</dbReference>
<dbReference type="GO" id="GO:0016020">
    <property type="term" value="C:membrane"/>
    <property type="evidence" value="ECO:0007669"/>
    <property type="project" value="UniProtKB-UniRule"/>
</dbReference>
<sequence length="1551" mass="168077">MGSTHRRTGGQPARQAIGTAHRVCRWRRCRAGAAPQQGDRKRDAGALAGTAKRISPRHRDRGRTMKPKMTMNVSNQGTFKAAARPAPKRLVYLLGSIGFVCLGAHAQMADEHALRGKMLDRGQSMGAQQPASGEQESPAFSGLAPSGLSRAERRVILEAVPPATPAQQSVTFDDLLSGTNFESGRDVLLPAATARLDALAARLRGKQKVRVQVIGHTDNQRIAAWLKPTFPSNQHLSEARALAVTAYLMRALDLPASAFAASGKGESEAIASNATPQGMAQNRRTEIRAWYEETAELPAVASAPARRVETVVLVDDCAVASQLANRDAAFSISIDGVVQDTDTPQQEADRQRCVDVALERSDIQVKYDPLNVAPALNVWLAAPYAQRQAPVRFGTYTNYAFFQQRAEIRIFAKGQSTQEQPFAIVPATMGVATAWQAPADAPEQIGYLLRVYDADGKFDETRLQPLRLLDAAPPDAPGKKAGGDALADWGESSLILRNIDAAGGSVTISGEKIKPGQQVTALGMVVPVDASGKFAMRQIMRPGPHTVEVAVKDDSGAGMTFRRNLNIADSDWFYVALADLTIGRDRTKGPAELVTGDTQHYRNETWADGRGAFYLKGKIKGDYLLTASADTREQPLRDLFHNFQSKDPNYLLRRIDPDKYYPVYGDDSTTVDDAPTQGRFYVRLEKGDSSVMWGNFQTTWSGSELAQYSRGLYGANLLWNGAASTSHGEKASTVNAFAASPGTLQSREEFRGTGGSQYYLRHLDLTQGSERLWVEVRDKDSGLVIERIQLTPSQDYEINYLQGRLTLRSPLSSVADGGALVQSASLSGNPVYLVATYEYVPGLSAISGTSVGVRASHWFNDHVRIGASNYHQGEQGSDQTLKELDLTLRYRPGTWIKAEAARSSGDASSVLSSSSGGFDFNQTTAGGRPANAKRFDGALDLADLGGAARGRIAAYWQDREAGYAGPGMQTLNGEAVRQTGLAATVPLGERTEVSLKADDRTATSQDARAVEAALRHKLDAEWGVSAGMRHDRRDNAIGRDNASAILSQDGGRSDAVLRVDYRPLQQGQQARDGALERVPASNAVPQPGLQGGITGQLVTQGREAGMAGGPQYGPDTTLASGVASARVAGLLYAPWDMYGFVQHTLSRSGNRALNDRAGLGGTYQVSERLRLGAEASGGSGGAGGQLFGNLQMDERSSVYLNYRMETETPDVNYSGRQSTLTAGSRYRLNDRAGLFAESRWGNGAGPQSLTHAFGVDLAPTERWTTGIKFETGTLSNPLSGDLKRDAIGLTAAYAYERLKFSSALEFRTDRTKSLGTVEGSCATVPADGGCATDANSEHRKVWLTRNALSYQLDRDWRLLGKFNLSRSSSTRGAFYDGDYTEVVTGAAYRPVDNDRWNTLFKYTYFYNLPSPGQVDGVTGGVLDYTQKSHILNVDTTYDVRPWLSVGGKFGVRTGQLRASKTQGEWFSSRAELLVLRADFHIVKEWDALIEARRLKAREAGDARAGALIGVYRHVAKHAKIGIGYNFTTFSDDLTDLSYRSRGWFLNAISTF</sequence>
<evidence type="ECO:0000313" key="5">
    <source>
        <dbReference type="EMBL" id="KAB8062147.1"/>
    </source>
</evidence>
<proteinExistence type="predicted"/>
<feature type="compositionally biased region" description="Polar residues" evidence="2">
    <location>
        <begin position="125"/>
        <end position="135"/>
    </location>
</feature>
<evidence type="ECO:0000313" key="6">
    <source>
        <dbReference type="Proteomes" id="UP000468717"/>
    </source>
</evidence>
<keyword evidence="1 3" id="KW-0472">Membrane</keyword>
<feature type="region of interest" description="Disordered" evidence="2">
    <location>
        <begin position="122"/>
        <end position="145"/>
    </location>
</feature>
<dbReference type="SUPFAM" id="SSF103088">
    <property type="entry name" value="OmpA-like"/>
    <property type="match status" value="1"/>
</dbReference>
<protein>
    <submittedName>
        <fullName evidence="5">OmpA family protein</fullName>
    </submittedName>
</protein>
<evidence type="ECO:0000259" key="4">
    <source>
        <dbReference type="PROSITE" id="PS51123"/>
    </source>
</evidence>
<evidence type="ECO:0000256" key="1">
    <source>
        <dbReference type="PROSITE-ProRule" id="PRU00473"/>
    </source>
</evidence>
<keyword evidence="6" id="KW-1185">Reference proteome</keyword>
<reference evidence="5 6" key="1">
    <citation type="submission" date="2019-10" db="EMBL/GenBank/DDBJ databases">
        <title>Three novel species isolated from a subtropical stream in China.</title>
        <authorList>
            <person name="Lu H."/>
        </authorList>
    </citation>
    <scope>NUCLEOTIDE SEQUENCE [LARGE SCALE GENOMIC DNA]</scope>
    <source>
        <strain evidence="5 6">FT13W</strain>
    </source>
</reference>
<feature type="domain" description="OmpA-like" evidence="4">
    <location>
        <begin position="168"/>
        <end position="293"/>
    </location>
</feature>
<evidence type="ECO:0000256" key="2">
    <source>
        <dbReference type="SAM" id="MobiDB-lite"/>
    </source>
</evidence>
<feature type="transmembrane region" description="Helical" evidence="3">
    <location>
        <begin position="90"/>
        <end position="108"/>
    </location>
</feature>
<keyword evidence="3" id="KW-1133">Transmembrane helix</keyword>
<dbReference type="EMBL" id="WFLI01000034">
    <property type="protein sequence ID" value="KAB8062147.1"/>
    <property type="molecule type" value="Genomic_DNA"/>
</dbReference>
<evidence type="ECO:0000256" key="3">
    <source>
        <dbReference type="SAM" id="Phobius"/>
    </source>
</evidence>
<accession>A0A6I1I308</accession>
<dbReference type="Proteomes" id="UP000468717">
    <property type="component" value="Unassembled WGS sequence"/>
</dbReference>
<dbReference type="InterPro" id="IPR006665">
    <property type="entry name" value="OmpA-like"/>
</dbReference>
<dbReference type="InterPro" id="IPR050330">
    <property type="entry name" value="Bact_OuterMem_StrucFunc"/>
</dbReference>
<dbReference type="PROSITE" id="PS51123">
    <property type="entry name" value="OMPA_2"/>
    <property type="match status" value="1"/>
</dbReference>